<evidence type="ECO:0000313" key="5">
    <source>
        <dbReference type="Proteomes" id="UP000319335"/>
    </source>
</evidence>
<dbReference type="GO" id="GO:0051539">
    <property type="term" value="F:4 iron, 4 sulfur cluster binding"/>
    <property type="evidence" value="ECO:0007669"/>
    <property type="project" value="TreeGrafter"/>
</dbReference>
<dbReference type="Gene3D" id="6.10.20.100">
    <property type="match status" value="1"/>
</dbReference>
<dbReference type="Pfam" id="PF01924">
    <property type="entry name" value="HypD"/>
    <property type="match status" value="1"/>
</dbReference>
<gene>
    <name evidence="4" type="primary">hypD</name>
    <name evidence="4" type="ORF">FKV42_10435</name>
</gene>
<proteinExistence type="inferred from homology"/>
<sequence length="356" mass="39228">MSAESELLEKIRELSMPVRIMHICGTHERTISRYGLRDVLPEEIEVLSGPGCPVCVTPEEEIDRAIALAESGIIITSFGDMMRVPGSNGSLMDARSRGCDVRMVYSIDDAFAIANKEPESKVVFFAIGFETTAPTNAAAILRNPPENFSLLLSHKLTIPAVAELIKEIEVDAFIAPGHVCTIIGVHPFQQFAEQGFPIVAAGFEAVDVLLSIVMILEQMNGSGKYSAENAYPRAVRDEGNVRAQEMMYQVFEVTDSQWRGLGTINGSGLKMKPEFAKYDAAVIYEDLLNEKMRDYSYEKSASSLCRCAEILKGKEKPDNCPLFAKKCTPSTPVGSCMVSQEGMCYNWYRYRGADSA</sequence>
<dbReference type="PANTHER" id="PTHR30149">
    <property type="entry name" value="HYDROGENASE PROTEIN ASSEMBLY PROTEIN HYPD"/>
    <property type="match status" value="1"/>
</dbReference>
<protein>
    <submittedName>
        <fullName evidence="4">Hydrogenase formation protein HypD</fullName>
    </submittedName>
</protein>
<name>A0A7Z8KNL9_9EURY</name>
<dbReference type="EMBL" id="VIAQ01000017">
    <property type="protein sequence ID" value="TQD24351.1"/>
    <property type="molecule type" value="Genomic_DNA"/>
</dbReference>
<accession>A0A7Z8KNL9</accession>
<dbReference type="PANTHER" id="PTHR30149:SF0">
    <property type="entry name" value="HYDROGENASE MATURATION FACTOR HYPD"/>
    <property type="match status" value="1"/>
</dbReference>
<dbReference type="NCBIfam" id="TIGR00075">
    <property type="entry name" value="hypD"/>
    <property type="match status" value="1"/>
</dbReference>
<reference evidence="4 5" key="1">
    <citation type="submission" date="2019-06" db="EMBL/GenBank/DDBJ databases">
        <title>Draft genome sequence of Methanolobus vulcani B1d.</title>
        <authorList>
            <person name="Creighbaum A.J."/>
            <person name="Ticak T."/>
            <person name="Hariraju D."/>
            <person name="Arivett B.A."/>
            <person name="Ferguson D.J.Jr."/>
        </authorList>
    </citation>
    <scope>NUCLEOTIDE SEQUENCE [LARGE SCALE GENOMIC DNA]</scope>
    <source>
        <strain evidence="4 5">B1d</strain>
    </source>
</reference>
<evidence type="ECO:0000313" key="4">
    <source>
        <dbReference type="EMBL" id="TQD24351.1"/>
    </source>
</evidence>
<dbReference type="GO" id="GO:0070025">
    <property type="term" value="F:carbon monoxide binding"/>
    <property type="evidence" value="ECO:0007669"/>
    <property type="project" value="TreeGrafter"/>
</dbReference>
<evidence type="ECO:0000256" key="2">
    <source>
        <dbReference type="ARBA" id="ARBA00022723"/>
    </source>
</evidence>
<dbReference type="Proteomes" id="UP000319335">
    <property type="component" value="Unassembled WGS sequence"/>
</dbReference>
<dbReference type="PIRSF" id="PIRSF005622">
    <property type="entry name" value="Hydrgn_mat_hypD"/>
    <property type="match status" value="1"/>
</dbReference>
<keyword evidence="3" id="KW-0408">Iron</keyword>
<dbReference type="InterPro" id="IPR002780">
    <property type="entry name" value="Hyd_form_HypD"/>
</dbReference>
<dbReference type="Gene3D" id="3.40.50.11740">
    <property type="entry name" value="HypD, alpha/beta domain 2"/>
    <property type="match status" value="2"/>
</dbReference>
<dbReference type="GO" id="GO:0051604">
    <property type="term" value="P:protein maturation"/>
    <property type="evidence" value="ECO:0007669"/>
    <property type="project" value="TreeGrafter"/>
</dbReference>
<evidence type="ECO:0000256" key="3">
    <source>
        <dbReference type="ARBA" id="ARBA00023004"/>
    </source>
</evidence>
<organism evidence="4 5">
    <name type="scientific">Methanolobus vulcani</name>
    <dbReference type="NCBI Taxonomy" id="38026"/>
    <lineage>
        <taxon>Archaea</taxon>
        <taxon>Methanobacteriati</taxon>
        <taxon>Methanobacteriota</taxon>
        <taxon>Stenosarchaea group</taxon>
        <taxon>Methanomicrobia</taxon>
        <taxon>Methanosarcinales</taxon>
        <taxon>Methanosarcinaceae</taxon>
        <taxon>Methanolobus</taxon>
    </lineage>
</organism>
<dbReference type="OrthoDB" id="372075at2157"/>
<comment type="similarity">
    <text evidence="1">Belongs to the HypD family.</text>
</comment>
<evidence type="ECO:0000256" key="1">
    <source>
        <dbReference type="ARBA" id="ARBA00007888"/>
    </source>
</evidence>
<dbReference type="InterPro" id="IPR042244">
    <property type="entry name" value="HypD_2_sf"/>
</dbReference>
<keyword evidence="5" id="KW-1185">Reference proteome</keyword>
<comment type="caution">
    <text evidence="4">The sequence shown here is derived from an EMBL/GenBank/DDBJ whole genome shotgun (WGS) entry which is preliminary data.</text>
</comment>
<dbReference type="AlphaFoldDB" id="A0A7Z8KNL9"/>
<dbReference type="InterPro" id="IPR042243">
    <property type="entry name" value="HypD_1"/>
</dbReference>
<dbReference type="RefSeq" id="WP_154810207.1">
    <property type="nucleotide sequence ID" value="NZ_VIAQ01000017.1"/>
</dbReference>
<keyword evidence="2" id="KW-0479">Metal-binding</keyword>
<dbReference type="GO" id="GO:0005506">
    <property type="term" value="F:iron ion binding"/>
    <property type="evidence" value="ECO:0007669"/>
    <property type="project" value="TreeGrafter"/>
</dbReference>